<evidence type="ECO:0000256" key="9">
    <source>
        <dbReference type="ARBA" id="ARBA00023175"/>
    </source>
</evidence>
<keyword evidence="6 12" id="KW-0547">Nucleotide-binding</keyword>
<dbReference type="Gene3D" id="6.20.240.20">
    <property type="match status" value="1"/>
</dbReference>
<feature type="domain" description="MyTH4" evidence="16">
    <location>
        <begin position="1908"/>
        <end position="2056"/>
    </location>
</feature>
<dbReference type="InterPro" id="IPR001452">
    <property type="entry name" value="SH3_domain"/>
</dbReference>
<dbReference type="CDD" id="cd17092">
    <property type="entry name" value="FERM1_F1_Myosin-VII"/>
    <property type="match status" value="1"/>
</dbReference>
<dbReference type="InterPro" id="IPR029071">
    <property type="entry name" value="Ubiquitin-like_domsf"/>
</dbReference>
<dbReference type="GO" id="GO:0005737">
    <property type="term" value="C:cytoplasm"/>
    <property type="evidence" value="ECO:0007669"/>
    <property type="project" value="UniProtKB-SubCell"/>
</dbReference>
<dbReference type="PROSITE" id="PS51456">
    <property type="entry name" value="MYOSIN_MOTOR"/>
    <property type="match status" value="1"/>
</dbReference>
<dbReference type="InterPro" id="IPR011993">
    <property type="entry name" value="PH-like_dom_sf"/>
</dbReference>
<keyword evidence="10 12" id="KW-0009">Actin-binding</keyword>
<feature type="domain" description="FERM" evidence="15">
    <location>
        <begin position="1450"/>
        <end position="1793"/>
    </location>
</feature>
<dbReference type="SMART" id="SM00242">
    <property type="entry name" value="MYSc"/>
    <property type="match status" value="1"/>
</dbReference>
<dbReference type="Pfam" id="PF00612">
    <property type="entry name" value="IQ"/>
    <property type="match status" value="4"/>
</dbReference>
<sequence length="2364" mass="270427">MYILNGIHGCFPSDVSLMPGEHVWLDNAGGGEFDVPIGALVKLADSGQIQVVDDEGKEHWIQSSLANKLRIMHPTSVNGVDDMIQLGDLNEAGILHNLFIRYYNHQIYTFTGSILVAVNPYQLYSIYDADHVKKYKNRKLGDLPPHIFAVADNAYSHMKREAHDQCVIISGESGAGKTESTKLILQFLAAVSGQHSWIEQQILEANPVLEAFGNAKTVRNDNSSRFGKYIDVHFNKTGQIEGAKIDQYLLEKSRLVSQMPDERNYHIFYRMLSGMSRDERELLNLTDASDYYYLTQGNCISCEGMDDSEEFAIIKGAMKVLMFSQDDSWNIFKLLAAILHIGNLEFEATIRSTVDACDITDHELGKVVAGLLEVSYENLIEAFTSRSTFARGEMIFSPVSAVKAVDIRDAFVKGIYGRIFVWIVNKINAAIFTDKLDRSAFRSSIGVLDIFGFENFNSNSFEQLCINYANENLQQFFEEYNKEDIKWQHISFVDNQNVLDLLAQKPMNIIALVDEESRFPKVACGILQNLIHAYRIDLMSTGISLDFSLPDFKMDKDEMTDYMTTCIYNFGCLYEVTCGAFVVCTDEVTCGAFFFISQGSDATMLQKINTHHKRSKLFLPPVNSTSSLFGIRHFAGTVYYSSKGFLDKNRDTFSADLVDLVGESKFPFLLELFSKERAMGEDTRKRSPTLGAQFKKSLDLLMRTLSSCHPFFVRCIKPNDHKKPMRFDRGLCCRQLRYSGMMETIRIRKAGYPIRHTFKEFIDRYHMLSEGLTRDALDFQGLKNAAVTIAKRLLGNTDWQVGKTKIFLKDMQDVQLEDERDKLLTKRAILIQRVVRGFLIRQRYTKMKTGSILIQKTWRGFQERQRYATIRSGLARLQATYRARVLATKYRTLRERMKVFQAFCRGFLARQEYKNRLRSIVKIQAGIRMVLAKRRTQELRVEKKKREDAERLRKQEEERLKKAMAADAAEKEAQRLHQERMAKIEQEEKEEHERKKREAEKKKHEIEVAEAMAKKRREEDVDDSKMNVQGSNVNYYSLKSAKMNFSSKQWSSVRQTESPEYMDVDGFEGFFYETVERRIVEFQDFVCDQDNVNGSGFEVDKTAESSSDSELCGQDEEELFLLKEILNFKGKVDEMFGFLPEEKTPMPNSAPTAFKDLEPAQEVEFATEEMSAVQSLPEPEEDVSQFKFSKFAATYFQGGATPLYIRRPLKQSLLPLTSEADSMAALAVWITILRFMGDLPEPKYITSQPDVKDSSVMSKIYDTLGRKYKNKGIDGVQDFGGSSNSLSREKRETLRKKIVSLTLKRKSKITKDVTAKLKEAEESGTLTEGYGPLSAQDRPTSNLEKLHFIIGHGILRPDLRDEIYCQICKQLTQNPSKSSHARGWILMSLCLGCFAPSEKFVKYLKCFIGDGPPGYAPYCEERLRRTQQNGCRHQPPSWLELQATKSKKPLMLPITFMDGTTKTLLADSATTAKELCTQLADKISLTDQFGFSLYIALFDKVRRKIFFRNNRLLQSPSELWQSINRHSFAQVSSLGSGSDHVMDAISQCEQYAKEKGAKEMNAPWRLFFRKEIFSPWHDPTVDQIGTNLIYQQVVRGVKFGEYRCDKDEDLADVAAKQYYVEYGKEMLADRLINLLPSYLPDSQLQGGKVVLEKWAQLVINCHKKGYYTTEKINPQKVKEDVVNYARYKWPLLFSRFYEAYQFSGPSLPKNDVIVAVNWTGVYVVDDQEHVLLDLQFPEITTVTSPRAIKSESASFTLTTVKGDEYTFTSANSDDIQELVHFFLEGLRKRSKYVVAMVDYQSPAESSSFLSFKKGDLITLESDTGETVLNSGWCYGICERTGRKGDFPAECVYVLPTITKPSADTMSLFNDQSLESSEKIIATTQTAIYQEEVESFEKPHTLYEYSIEHFLPPAKRTLSKALQSQVKRRDKNIPWAFTKYMGDYPSKRVRQTTDLTDAIFEPALLHEPLRDEVYCQLIKQITENRLPSSEEKGWELLWLCTGIFACSSLLMREVNQVFRSCSSKQPLAHDCLSRLQKTIRVGQRKYPPHIVEVEAIQHKTTQIFHKVYFPDDSDQVTDLSQFNNLLGFAASWYQYHAFEVDSSTRAKEFCAVVAQRLGLKSSEGFSLFVKITDKVISVPEGDFFFDFVRHLTEWLKKARPTRDGQLPNLTYQVFFMKKLWSTTVVGKDVAADTIFHYHQELPKYLRGYHKCTKEDGSQLAALIYRAIVASFNKHAGKSKNDAKISFLKIIYRWPTFGSAFFEVKQTTEPNFPDHLLIAINKNGVNLINPRTKDILATYPFTKISNWSSGNTYFHMTIGSLVKGSRLLCETSLGYKMDDLLTSYISLMLTTMNKQKKPATLRAVKK</sequence>
<dbReference type="FunFam" id="1.20.80.10:FF:000013">
    <property type="entry name" value="Unconventional myosin-VIIa"/>
    <property type="match status" value="1"/>
</dbReference>
<evidence type="ECO:0000259" key="16">
    <source>
        <dbReference type="PROSITE" id="PS51016"/>
    </source>
</evidence>
<dbReference type="SUPFAM" id="SSF47031">
    <property type="entry name" value="Second domain of FERM"/>
    <property type="match status" value="2"/>
</dbReference>
<dbReference type="CDD" id="cd13198">
    <property type="entry name" value="FERM_C1_MyoVII"/>
    <property type="match status" value="1"/>
</dbReference>
<dbReference type="PRINTS" id="PR00193">
    <property type="entry name" value="MYOSINHEAVY"/>
</dbReference>
<dbReference type="PROSITE" id="PS51016">
    <property type="entry name" value="MYTH4"/>
    <property type="match status" value="2"/>
</dbReference>
<dbReference type="Pfam" id="PF21989">
    <property type="entry name" value="RA_2"/>
    <property type="match status" value="3"/>
</dbReference>
<dbReference type="InterPro" id="IPR001609">
    <property type="entry name" value="Myosin_head_motor_dom-like"/>
</dbReference>
<dbReference type="CDD" id="cd13199">
    <property type="entry name" value="FERM_C2_MyoVII"/>
    <property type="match status" value="1"/>
</dbReference>
<dbReference type="PANTHER" id="PTHR22692:SF33">
    <property type="entry name" value="MYOSIN"/>
    <property type="match status" value="1"/>
</dbReference>
<accession>A0A3M6US22</accession>
<dbReference type="InterPro" id="IPR027417">
    <property type="entry name" value="P-loop_NTPase"/>
</dbReference>
<dbReference type="InterPro" id="IPR038185">
    <property type="entry name" value="MyTH4_dom_sf"/>
</dbReference>
<keyword evidence="4" id="KW-0963">Cytoplasm</keyword>
<dbReference type="Gene3D" id="2.30.29.30">
    <property type="entry name" value="Pleckstrin-homology domain (PH domain)/Phosphotyrosine-binding domain (PTB)"/>
    <property type="match status" value="2"/>
</dbReference>
<keyword evidence="3 11" id="KW-0728">SH3 domain</keyword>
<evidence type="ECO:0000256" key="4">
    <source>
        <dbReference type="ARBA" id="ARBA00022490"/>
    </source>
</evidence>
<evidence type="ECO:0000256" key="13">
    <source>
        <dbReference type="SAM" id="MobiDB-lite"/>
    </source>
</evidence>
<dbReference type="InterPro" id="IPR036961">
    <property type="entry name" value="Kinesin_motor_dom_sf"/>
</dbReference>
<dbReference type="CDD" id="cd14473">
    <property type="entry name" value="FERM_B-lobe"/>
    <property type="match status" value="2"/>
</dbReference>
<evidence type="ECO:0000259" key="17">
    <source>
        <dbReference type="PROSITE" id="PS51456"/>
    </source>
</evidence>
<dbReference type="Gene3D" id="3.10.20.90">
    <property type="entry name" value="Phosphatidylinositol 3-kinase Catalytic Subunit, Chain A, domain 1"/>
    <property type="match status" value="2"/>
</dbReference>
<keyword evidence="5" id="KW-0677">Repeat</keyword>
<keyword evidence="8 12" id="KW-0518">Myosin</keyword>
<dbReference type="Pfam" id="PF14604">
    <property type="entry name" value="SH3_9"/>
    <property type="match status" value="1"/>
</dbReference>
<dbReference type="Gene3D" id="3.40.850.10">
    <property type="entry name" value="Kinesin motor domain"/>
    <property type="match status" value="2"/>
</dbReference>
<evidence type="ECO:0000256" key="3">
    <source>
        <dbReference type="ARBA" id="ARBA00022443"/>
    </source>
</evidence>
<dbReference type="Pfam" id="PF00063">
    <property type="entry name" value="Myosin_head"/>
    <property type="match status" value="2"/>
</dbReference>
<evidence type="ECO:0000259" key="15">
    <source>
        <dbReference type="PROSITE" id="PS50057"/>
    </source>
</evidence>
<evidence type="ECO:0000256" key="11">
    <source>
        <dbReference type="PROSITE-ProRule" id="PRU00192"/>
    </source>
</evidence>
<feature type="region of interest" description="Disordered" evidence="13">
    <location>
        <begin position="958"/>
        <end position="977"/>
    </location>
</feature>
<dbReference type="PROSITE" id="PS50096">
    <property type="entry name" value="IQ"/>
    <property type="match status" value="4"/>
</dbReference>
<evidence type="ECO:0000259" key="14">
    <source>
        <dbReference type="PROSITE" id="PS50002"/>
    </source>
</evidence>
<dbReference type="OrthoDB" id="6108017at2759"/>
<dbReference type="PROSITE" id="PS50057">
    <property type="entry name" value="FERM_3"/>
    <property type="match status" value="2"/>
</dbReference>
<evidence type="ECO:0000256" key="2">
    <source>
        <dbReference type="ARBA" id="ARBA00008314"/>
    </source>
</evidence>
<protein>
    <submittedName>
        <fullName evidence="18">Uncharacterized protein</fullName>
    </submittedName>
</protein>
<dbReference type="SUPFAM" id="SSF50729">
    <property type="entry name" value="PH domain-like"/>
    <property type="match status" value="1"/>
</dbReference>
<dbReference type="CDD" id="cd01381">
    <property type="entry name" value="MYSc_Myo7"/>
    <property type="match status" value="1"/>
</dbReference>
<feature type="domain" description="SH3" evidence="14">
    <location>
        <begin position="1788"/>
        <end position="1856"/>
    </location>
</feature>
<evidence type="ECO:0000256" key="12">
    <source>
        <dbReference type="PROSITE-ProRule" id="PRU00782"/>
    </source>
</evidence>
<dbReference type="SUPFAM" id="SSF54236">
    <property type="entry name" value="Ubiquitin-like"/>
    <property type="match status" value="2"/>
</dbReference>
<evidence type="ECO:0000256" key="7">
    <source>
        <dbReference type="ARBA" id="ARBA00022840"/>
    </source>
</evidence>
<dbReference type="PANTHER" id="PTHR22692">
    <property type="entry name" value="MYOSIN VII, XV"/>
    <property type="match status" value="1"/>
</dbReference>
<dbReference type="Pfam" id="PF02174">
    <property type="entry name" value="IRS"/>
    <property type="match status" value="1"/>
</dbReference>
<dbReference type="Pfam" id="PF00784">
    <property type="entry name" value="MyTH4"/>
    <property type="match status" value="2"/>
</dbReference>
<dbReference type="STRING" id="46731.A0A3M6US22"/>
<comment type="similarity">
    <text evidence="2 12">Belongs to the TRAFAC class myosin-kinesin ATPase superfamily. Myosin family.</text>
</comment>
<dbReference type="Gene3D" id="1.25.40.530">
    <property type="entry name" value="MyTH4 domain"/>
    <property type="match status" value="2"/>
</dbReference>
<reference evidence="18 19" key="1">
    <citation type="journal article" date="2018" name="Sci. Rep.">
        <title>Comparative analysis of the Pocillopora damicornis genome highlights role of immune system in coral evolution.</title>
        <authorList>
            <person name="Cunning R."/>
            <person name="Bay R.A."/>
            <person name="Gillette P."/>
            <person name="Baker A.C."/>
            <person name="Traylor-Knowles N."/>
        </authorList>
    </citation>
    <scope>NUCLEOTIDE SEQUENCE [LARGE SCALE GENOMIC DNA]</scope>
    <source>
        <strain evidence="18">RSMAS</strain>
        <tissue evidence="18">Whole animal</tissue>
    </source>
</reference>
<dbReference type="SMART" id="SM00295">
    <property type="entry name" value="B41"/>
    <property type="match status" value="2"/>
</dbReference>
<dbReference type="PROSITE" id="PS50002">
    <property type="entry name" value="SH3"/>
    <property type="match status" value="1"/>
</dbReference>
<evidence type="ECO:0000313" key="19">
    <source>
        <dbReference type="Proteomes" id="UP000275408"/>
    </source>
</evidence>
<dbReference type="FunFam" id="1.10.10.820:FF:000001">
    <property type="entry name" value="Myosin heavy chain"/>
    <property type="match status" value="1"/>
</dbReference>
<dbReference type="InterPro" id="IPR019748">
    <property type="entry name" value="FERM_central"/>
</dbReference>
<dbReference type="InterPro" id="IPR036028">
    <property type="entry name" value="SH3-like_dom_sf"/>
</dbReference>
<dbReference type="EMBL" id="RCHS01000839">
    <property type="protein sequence ID" value="RMX56476.1"/>
    <property type="molecule type" value="Genomic_DNA"/>
</dbReference>
<evidence type="ECO:0000256" key="5">
    <source>
        <dbReference type="ARBA" id="ARBA00022737"/>
    </source>
</evidence>
<dbReference type="InterPro" id="IPR051567">
    <property type="entry name" value="Unconventional_Myosin_ATPase"/>
</dbReference>
<dbReference type="CDD" id="cd17093">
    <property type="entry name" value="FERM2_F1_Myosin-VII"/>
    <property type="match status" value="1"/>
</dbReference>
<dbReference type="SMART" id="SM00139">
    <property type="entry name" value="MyTH4"/>
    <property type="match status" value="2"/>
</dbReference>
<keyword evidence="9 12" id="KW-0505">Motor protein</keyword>
<dbReference type="GO" id="GO:0005524">
    <property type="term" value="F:ATP binding"/>
    <property type="evidence" value="ECO:0007669"/>
    <property type="project" value="UniProtKB-UniRule"/>
</dbReference>
<dbReference type="Gene3D" id="1.20.120.720">
    <property type="entry name" value="Myosin VI head, motor domain, U50 subdomain"/>
    <property type="match status" value="2"/>
</dbReference>
<dbReference type="InterPro" id="IPR041794">
    <property type="entry name" value="MyoVII_FERM_C2"/>
</dbReference>
<feature type="compositionally biased region" description="Basic and acidic residues" evidence="13">
    <location>
        <begin position="968"/>
        <end position="977"/>
    </location>
</feature>
<dbReference type="Proteomes" id="UP000275408">
    <property type="component" value="Unassembled WGS sequence"/>
</dbReference>
<feature type="domain" description="MyTH4" evidence="16">
    <location>
        <begin position="1204"/>
        <end position="1445"/>
    </location>
</feature>
<dbReference type="Gene3D" id="1.20.58.530">
    <property type="match status" value="2"/>
</dbReference>
<dbReference type="GO" id="GO:0045177">
    <property type="term" value="C:apical part of cell"/>
    <property type="evidence" value="ECO:0007669"/>
    <property type="project" value="UniProtKB-ARBA"/>
</dbReference>
<dbReference type="GO" id="GO:0016459">
    <property type="term" value="C:myosin complex"/>
    <property type="evidence" value="ECO:0007669"/>
    <property type="project" value="UniProtKB-KW"/>
</dbReference>
<dbReference type="Gene3D" id="1.20.80.10">
    <property type="match status" value="1"/>
</dbReference>
<dbReference type="FunFam" id="2.30.29.30:FF:000075">
    <property type="entry name" value="unconventional myosin-VIIa"/>
    <property type="match status" value="1"/>
</dbReference>
<keyword evidence="19" id="KW-1185">Reference proteome</keyword>
<feature type="domain" description="FERM" evidence="15">
    <location>
        <begin position="2080"/>
        <end position="2364"/>
    </location>
</feature>
<dbReference type="SMART" id="SM00326">
    <property type="entry name" value="SH3"/>
    <property type="match status" value="1"/>
</dbReference>
<comment type="caution">
    <text evidence="18">The sequence shown here is derived from an EMBL/GenBank/DDBJ whole genome shotgun (WGS) entry which is preliminary data.</text>
</comment>
<dbReference type="InterPro" id="IPR014352">
    <property type="entry name" value="FERM/acyl-CoA-bd_prot_sf"/>
</dbReference>
<dbReference type="InterPro" id="IPR035963">
    <property type="entry name" value="FERM_2"/>
</dbReference>
<feature type="domain" description="Myosin motor" evidence="17">
    <location>
        <begin position="78"/>
        <end position="821"/>
    </location>
</feature>
<feature type="region of interest" description="Actin-binding" evidence="12">
    <location>
        <begin position="698"/>
        <end position="720"/>
    </location>
</feature>
<dbReference type="InterPro" id="IPR000048">
    <property type="entry name" value="IQ_motif_EF-hand-BS"/>
</dbReference>
<name>A0A3M6US22_POCDA</name>
<dbReference type="Pfam" id="PF24123">
    <property type="entry name" value="Myosin_VII_N"/>
    <property type="match status" value="1"/>
</dbReference>
<keyword evidence="7 12" id="KW-0067">ATP-binding</keyword>
<dbReference type="Gene3D" id="1.20.5.190">
    <property type="match status" value="2"/>
</dbReference>
<dbReference type="SMART" id="SM00015">
    <property type="entry name" value="IQ"/>
    <property type="match status" value="4"/>
</dbReference>
<evidence type="ECO:0000313" key="18">
    <source>
        <dbReference type="EMBL" id="RMX56476.1"/>
    </source>
</evidence>
<comment type="subcellular location">
    <subcellularLocation>
        <location evidence="1">Cytoplasm</location>
    </subcellularLocation>
</comment>
<dbReference type="InterPro" id="IPR000857">
    <property type="entry name" value="MyTH4_dom"/>
</dbReference>
<gene>
    <name evidence="18" type="ORF">pdam_00014935</name>
</gene>
<dbReference type="FunFam" id="2.30.29.30:FF:000079">
    <property type="entry name" value="unconventional myosin-VIIa"/>
    <property type="match status" value="1"/>
</dbReference>
<dbReference type="GO" id="GO:0003774">
    <property type="term" value="F:cytoskeletal motor activity"/>
    <property type="evidence" value="ECO:0007669"/>
    <property type="project" value="UniProtKB-UniRule"/>
</dbReference>
<dbReference type="InterPro" id="IPR057130">
    <property type="entry name" value="Myosin_VII_N"/>
</dbReference>
<organism evidence="18 19">
    <name type="scientific">Pocillopora damicornis</name>
    <name type="common">Cauliflower coral</name>
    <name type="synonym">Millepora damicornis</name>
    <dbReference type="NCBI Taxonomy" id="46731"/>
    <lineage>
        <taxon>Eukaryota</taxon>
        <taxon>Metazoa</taxon>
        <taxon>Cnidaria</taxon>
        <taxon>Anthozoa</taxon>
        <taxon>Hexacorallia</taxon>
        <taxon>Scleractinia</taxon>
        <taxon>Astrocoeniina</taxon>
        <taxon>Pocilloporidae</taxon>
        <taxon>Pocillopora</taxon>
    </lineage>
</organism>
<evidence type="ECO:0000256" key="6">
    <source>
        <dbReference type="ARBA" id="ARBA00022741"/>
    </source>
</evidence>
<dbReference type="SUPFAM" id="SSF52540">
    <property type="entry name" value="P-loop containing nucleoside triphosphate hydrolases"/>
    <property type="match status" value="3"/>
</dbReference>
<dbReference type="InterPro" id="IPR036106">
    <property type="entry name" value="MYSc_Myo7"/>
</dbReference>
<dbReference type="GO" id="GO:0005902">
    <property type="term" value="C:microvillus"/>
    <property type="evidence" value="ECO:0007669"/>
    <property type="project" value="UniProtKB-ARBA"/>
</dbReference>
<dbReference type="InterPro" id="IPR002404">
    <property type="entry name" value="IRS_PTB"/>
</dbReference>
<dbReference type="Gene3D" id="2.30.30.40">
    <property type="entry name" value="SH3 Domains"/>
    <property type="match status" value="1"/>
</dbReference>
<dbReference type="InterPro" id="IPR019749">
    <property type="entry name" value="Band_41_domain"/>
</dbReference>
<evidence type="ECO:0000256" key="10">
    <source>
        <dbReference type="ARBA" id="ARBA00023203"/>
    </source>
</evidence>
<feature type="binding site" evidence="12">
    <location>
        <begin position="171"/>
        <end position="178"/>
    </location>
    <ligand>
        <name>ATP</name>
        <dbReference type="ChEBI" id="CHEBI:30616"/>
    </ligand>
</feature>
<dbReference type="Pfam" id="PF21998">
    <property type="entry name" value="FERM_C1_MyoVII"/>
    <property type="match status" value="1"/>
</dbReference>
<dbReference type="SUPFAM" id="SSF50044">
    <property type="entry name" value="SH3-domain"/>
    <property type="match status" value="1"/>
</dbReference>
<dbReference type="Gene3D" id="1.10.10.820">
    <property type="match status" value="1"/>
</dbReference>
<dbReference type="GO" id="GO:0003779">
    <property type="term" value="F:actin binding"/>
    <property type="evidence" value="ECO:0007669"/>
    <property type="project" value="UniProtKB-KW"/>
</dbReference>
<dbReference type="InterPro" id="IPR000299">
    <property type="entry name" value="FERM_domain"/>
</dbReference>
<evidence type="ECO:0000256" key="8">
    <source>
        <dbReference type="ARBA" id="ARBA00023123"/>
    </source>
</evidence>
<proteinExistence type="inferred from homology"/>
<dbReference type="InterPro" id="IPR041793">
    <property type="entry name" value="MyoVII_FERM_C1"/>
</dbReference>
<evidence type="ECO:0000256" key="1">
    <source>
        <dbReference type="ARBA" id="ARBA00004496"/>
    </source>
</evidence>